<reference evidence="1 2" key="1">
    <citation type="journal article" date="2017" name="Int. J. Syst. Evol. Microbiol.">
        <title>Pseudokineococcus basanitobsidens sp. nov., isolated from volcanic rock.</title>
        <authorList>
            <person name="Lee D.W."/>
            <person name="Park M.Y."/>
            <person name="Kim J.J."/>
            <person name="Kim B.S."/>
        </authorList>
    </citation>
    <scope>NUCLEOTIDE SEQUENCE [LARGE SCALE GENOMIC DNA]</scope>
    <source>
        <strain evidence="1 2">DSM 103726</strain>
    </source>
</reference>
<keyword evidence="2" id="KW-1185">Reference proteome</keyword>
<accession>A0ABU8RGE2</accession>
<sequence>MTPPSSVAEPLARARRTVEEVEAVASGVLLPLAAGGVAAAVEVRRAARTAEELAQEVRGRARVLRAARAAAWRSRAAELYRLRLDALAHEVDVDAAALSALAAALRRHAAQVEVRAAALQDAAGSALALGAHVLGRGAELVRAGGPARAVSAAADEVAALAAAGERALREVVPIGAASSVAAVRDGSVR</sequence>
<name>A0ABU8RGE2_9ACTN</name>
<gene>
    <name evidence="1" type="ORF">WDZ17_02075</name>
</gene>
<dbReference type="RefSeq" id="WP_339573476.1">
    <property type="nucleotide sequence ID" value="NZ_JBBIAA010000001.1"/>
</dbReference>
<dbReference type="EMBL" id="JBBIAA010000001">
    <property type="protein sequence ID" value="MEJ5944086.1"/>
    <property type="molecule type" value="Genomic_DNA"/>
</dbReference>
<dbReference type="Proteomes" id="UP001387100">
    <property type="component" value="Unassembled WGS sequence"/>
</dbReference>
<evidence type="ECO:0000313" key="2">
    <source>
        <dbReference type="Proteomes" id="UP001387100"/>
    </source>
</evidence>
<evidence type="ECO:0000313" key="1">
    <source>
        <dbReference type="EMBL" id="MEJ5944086.1"/>
    </source>
</evidence>
<proteinExistence type="predicted"/>
<organism evidence="1 2">
    <name type="scientific">Pseudokineococcus basanitobsidens</name>
    <dbReference type="NCBI Taxonomy" id="1926649"/>
    <lineage>
        <taxon>Bacteria</taxon>
        <taxon>Bacillati</taxon>
        <taxon>Actinomycetota</taxon>
        <taxon>Actinomycetes</taxon>
        <taxon>Kineosporiales</taxon>
        <taxon>Kineosporiaceae</taxon>
        <taxon>Pseudokineococcus</taxon>
    </lineage>
</organism>
<protein>
    <submittedName>
        <fullName evidence="1">Uncharacterized protein</fullName>
    </submittedName>
</protein>
<comment type="caution">
    <text evidence="1">The sequence shown here is derived from an EMBL/GenBank/DDBJ whole genome shotgun (WGS) entry which is preliminary data.</text>
</comment>